<keyword evidence="3" id="KW-0255">Endonuclease</keyword>
<proteinExistence type="predicted"/>
<dbReference type="GO" id="GO:0003676">
    <property type="term" value="F:nucleic acid binding"/>
    <property type="evidence" value="ECO:0007669"/>
    <property type="project" value="InterPro"/>
</dbReference>
<dbReference type="SUPFAM" id="SSF53098">
    <property type="entry name" value="Ribonuclease H-like"/>
    <property type="match status" value="1"/>
</dbReference>
<evidence type="ECO:0000256" key="5">
    <source>
        <dbReference type="ARBA" id="ARBA00022842"/>
    </source>
</evidence>
<keyword evidence="9" id="KW-0233">DNA recombination</keyword>
<evidence type="ECO:0000256" key="9">
    <source>
        <dbReference type="ARBA" id="ARBA00023172"/>
    </source>
</evidence>
<keyword evidence="2" id="KW-0479">Metal-binding</keyword>
<keyword evidence="12" id="KW-1185">Reference proteome</keyword>
<name>A0A225VG75_9STRA</name>
<dbReference type="PROSITE" id="PS50994">
    <property type="entry name" value="INTEGRASE"/>
    <property type="match status" value="1"/>
</dbReference>
<sequence>MGLMKTRSKGGARYVLVFVDDYSRYVVVYFLKKKSEVANKFKTYLTMYENQWGERIKCLRSDNGTEFVNKSMDKIC</sequence>
<dbReference type="GO" id="GO:0015074">
    <property type="term" value="P:DNA integration"/>
    <property type="evidence" value="ECO:0007669"/>
    <property type="project" value="UniProtKB-KW"/>
</dbReference>
<keyword evidence="8" id="KW-0548">Nucleotidyltransferase</keyword>
<gene>
    <name evidence="11" type="ORF">PHMEG_00024448</name>
</gene>
<protein>
    <recommendedName>
        <fullName evidence="10">Integrase catalytic domain-containing protein</fullName>
    </recommendedName>
</protein>
<dbReference type="GO" id="GO:0003887">
    <property type="term" value="F:DNA-directed DNA polymerase activity"/>
    <property type="evidence" value="ECO:0007669"/>
    <property type="project" value="UniProtKB-KW"/>
</dbReference>
<accession>A0A225VG75</accession>
<dbReference type="InterPro" id="IPR012337">
    <property type="entry name" value="RNaseH-like_sf"/>
</dbReference>
<organism evidence="11 12">
    <name type="scientific">Phytophthora megakarya</name>
    <dbReference type="NCBI Taxonomy" id="4795"/>
    <lineage>
        <taxon>Eukaryota</taxon>
        <taxon>Sar</taxon>
        <taxon>Stramenopiles</taxon>
        <taxon>Oomycota</taxon>
        <taxon>Peronosporomycetes</taxon>
        <taxon>Peronosporales</taxon>
        <taxon>Peronosporaceae</taxon>
        <taxon>Phytophthora</taxon>
    </lineage>
</organism>
<dbReference type="GO" id="GO:0006310">
    <property type="term" value="P:DNA recombination"/>
    <property type="evidence" value="ECO:0007669"/>
    <property type="project" value="UniProtKB-KW"/>
</dbReference>
<dbReference type="GO" id="GO:0046872">
    <property type="term" value="F:metal ion binding"/>
    <property type="evidence" value="ECO:0007669"/>
    <property type="project" value="UniProtKB-KW"/>
</dbReference>
<feature type="domain" description="Integrase catalytic" evidence="10">
    <location>
        <begin position="1"/>
        <end position="76"/>
    </location>
</feature>
<reference evidence="12" key="1">
    <citation type="submission" date="2017-03" db="EMBL/GenBank/DDBJ databases">
        <title>Phytopthora megakarya and P. palmivora, two closely related causual agents of cacao black pod achieved similar genome size and gene model numbers by different mechanisms.</title>
        <authorList>
            <person name="Ali S."/>
            <person name="Shao J."/>
            <person name="Larry D.J."/>
            <person name="Kronmiller B."/>
            <person name="Shen D."/>
            <person name="Strem M.D."/>
            <person name="Melnick R.L."/>
            <person name="Guiltinan M.J."/>
            <person name="Tyler B.M."/>
            <person name="Meinhardt L.W."/>
            <person name="Bailey B.A."/>
        </authorList>
    </citation>
    <scope>NUCLEOTIDE SEQUENCE [LARGE SCALE GENOMIC DNA]</scope>
    <source>
        <strain evidence="12">zdho120</strain>
    </source>
</reference>
<keyword evidence="8" id="KW-0808">Transferase</keyword>
<dbReference type="PANTHER" id="PTHR42648:SF11">
    <property type="entry name" value="TRANSPOSON TY4-P GAG-POL POLYPROTEIN"/>
    <property type="match status" value="1"/>
</dbReference>
<dbReference type="EMBL" id="NBNE01005341">
    <property type="protein sequence ID" value="OWZ03767.1"/>
    <property type="molecule type" value="Genomic_DNA"/>
</dbReference>
<evidence type="ECO:0000313" key="12">
    <source>
        <dbReference type="Proteomes" id="UP000198211"/>
    </source>
</evidence>
<evidence type="ECO:0000256" key="7">
    <source>
        <dbReference type="ARBA" id="ARBA00022918"/>
    </source>
</evidence>
<evidence type="ECO:0000313" key="11">
    <source>
        <dbReference type="EMBL" id="OWZ03767.1"/>
    </source>
</evidence>
<keyword evidence="1" id="KW-0540">Nuclease</keyword>
<dbReference type="Pfam" id="PF00665">
    <property type="entry name" value="rve"/>
    <property type="match status" value="1"/>
</dbReference>
<evidence type="ECO:0000256" key="6">
    <source>
        <dbReference type="ARBA" id="ARBA00022908"/>
    </source>
</evidence>
<dbReference type="PANTHER" id="PTHR42648">
    <property type="entry name" value="TRANSPOSASE, PUTATIVE-RELATED"/>
    <property type="match status" value="1"/>
</dbReference>
<keyword evidence="5" id="KW-0460">Magnesium</keyword>
<evidence type="ECO:0000259" key="10">
    <source>
        <dbReference type="PROSITE" id="PS50994"/>
    </source>
</evidence>
<dbReference type="GO" id="GO:0016787">
    <property type="term" value="F:hydrolase activity"/>
    <property type="evidence" value="ECO:0007669"/>
    <property type="project" value="UniProtKB-KW"/>
</dbReference>
<dbReference type="STRING" id="4795.A0A225VG75"/>
<dbReference type="InterPro" id="IPR036397">
    <property type="entry name" value="RNaseH_sf"/>
</dbReference>
<keyword evidence="4" id="KW-0378">Hydrolase</keyword>
<evidence type="ECO:0000256" key="4">
    <source>
        <dbReference type="ARBA" id="ARBA00022801"/>
    </source>
</evidence>
<dbReference type="AlphaFoldDB" id="A0A225VG75"/>
<dbReference type="Gene3D" id="3.30.420.10">
    <property type="entry name" value="Ribonuclease H-like superfamily/Ribonuclease H"/>
    <property type="match status" value="1"/>
</dbReference>
<dbReference type="GO" id="GO:0003964">
    <property type="term" value="F:RNA-directed DNA polymerase activity"/>
    <property type="evidence" value="ECO:0007669"/>
    <property type="project" value="UniProtKB-KW"/>
</dbReference>
<dbReference type="OrthoDB" id="114470at2759"/>
<evidence type="ECO:0000256" key="3">
    <source>
        <dbReference type="ARBA" id="ARBA00022759"/>
    </source>
</evidence>
<dbReference type="InterPro" id="IPR039537">
    <property type="entry name" value="Retrotran_Ty1/copia-like"/>
</dbReference>
<evidence type="ECO:0000256" key="1">
    <source>
        <dbReference type="ARBA" id="ARBA00022722"/>
    </source>
</evidence>
<keyword evidence="6" id="KW-0229">DNA integration</keyword>
<dbReference type="Proteomes" id="UP000198211">
    <property type="component" value="Unassembled WGS sequence"/>
</dbReference>
<dbReference type="GO" id="GO:0004519">
    <property type="term" value="F:endonuclease activity"/>
    <property type="evidence" value="ECO:0007669"/>
    <property type="project" value="UniProtKB-KW"/>
</dbReference>
<comment type="caution">
    <text evidence="11">The sequence shown here is derived from an EMBL/GenBank/DDBJ whole genome shotgun (WGS) entry which is preliminary data.</text>
</comment>
<keyword evidence="7" id="KW-0695">RNA-directed DNA polymerase</keyword>
<evidence type="ECO:0000256" key="8">
    <source>
        <dbReference type="ARBA" id="ARBA00022932"/>
    </source>
</evidence>
<dbReference type="InterPro" id="IPR001584">
    <property type="entry name" value="Integrase_cat-core"/>
</dbReference>
<keyword evidence="8" id="KW-0239">DNA-directed DNA polymerase</keyword>
<evidence type="ECO:0000256" key="2">
    <source>
        <dbReference type="ARBA" id="ARBA00022723"/>
    </source>
</evidence>